<dbReference type="GO" id="GO:0016810">
    <property type="term" value="F:hydrolase activity, acting on carbon-nitrogen (but not peptide) bonds"/>
    <property type="evidence" value="ECO:0007669"/>
    <property type="project" value="InterPro"/>
</dbReference>
<gene>
    <name evidence="2" type="ORF">B0A52_08274</name>
</gene>
<dbReference type="AlphaFoldDB" id="A0A438MYE0"/>
<dbReference type="OrthoDB" id="5595695at2759"/>
<evidence type="ECO:0000313" key="3">
    <source>
        <dbReference type="Proteomes" id="UP000288859"/>
    </source>
</evidence>
<dbReference type="InterPro" id="IPR051781">
    <property type="entry name" value="Metallo-dep_Hydrolase"/>
</dbReference>
<dbReference type="Gene3D" id="3.20.20.140">
    <property type="entry name" value="Metal-dependent hydrolases"/>
    <property type="match status" value="1"/>
</dbReference>
<comment type="caution">
    <text evidence="2">The sequence shown here is derived from an EMBL/GenBank/DDBJ whole genome shotgun (WGS) entry which is preliminary data.</text>
</comment>
<dbReference type="InterPro" id="IPR057744">
    <property type="entry name" value="OTAase-like"/>
</dbReference>
<sequence length="448" mass="49986">MIAKVEAPPAMETPYTIHTSTLFDPKKKAFLSNMSVTVDPKTGLIVDYYERKDSTEIGTSVPIGDVDLRGKVVMPGIVDAHTHIFLHSYDERPSLVQKRDESIPERIIRATHHVRTALLAGCTTYRDLSSESMGDMDAQIRDCINRGLIPGPRMFVATRALASTGSYEMRTENHANGVCYPRGGEAVDGVDEVRTAVRRRIAAGADVIKFFADYRRRIMRYPPAQQHPYIPSPTHPPKDPNPDYLVFHQEEVDALVKEANLAKVPVVCHAGTIQGAMMAIKAGVISIEHAYFANEELFKLMVEKKTIFVPTLAVCERVHAKRFDQIMEQSRMAYRMGVRFACGGDTGTYPHGQSVRELELLREVGLSWEEILEAATVGGWESCGGDLCGMEFGWFDQGTRADLIAVNTDPRDDVQALRRVDFVMKDGVIFKQDGKAVGMVTNDHVWDR</sequence>
<dbReference type="Proteomes" id="UP000288859">
    <property type="component" value="Unassembled WGS sequence"/>
</dbReference>
<dbReference type="InterPro" id="IPR011059">
    <property type="entry name" value="Metal-dep_hydrolase_composite"/>
</dbReference>
<accession>A0A438MYE0</accession>
<dbReference type="SUPFAM" id="SSF51338">
    <property type="entry name" value="Composite domain of metallo-dependent hydrolases"/>
    <property type="match status" value="1"/>
</dbReference>
<dbReference type="InterPro" id="IPR006680">
    <property type="entry name" value="Amidohydro-rel"/>
</dbReference>
<evidence type="ECO:0000259" key="1">
    <source>
        <dbReference type="Pfam" id="PF01979"/>
    </source>
</evidence>
<dbReference type="PANTHER" id="PTHR43135">
    <property type="entry name" value="ALPHA-D-RIBOSE 1-METHYLPHOSPHONATE 5-TRIPHOSPHATE DIPHOSPHATASE"/>
    <property type="match status" value="1"/>
</dbReference>
<dbReference type="Gene3D" id="2.30.40.10">
    <property type="entry name" value="Urease, subunit C, domain 1"/>
    <property type="match status" value="1"/>
</dbReference>
<dbReference type="PANTHER" id="PTHR43135:SF3">
    <property type="entry name" value="ALPHA-D-RIBOSE 1-METHYLPHOSPHONATE 5-TRIPHOSPHATE DIPHOSPHATASE"/>
    <property type="match status" value="1"/>
</dbReference>
<dbReference type="InterPro" id="IPR032466">
    <property type="entry name" value="Metal_Hydrolase"/>
</dbReference>
<dbReference type="SUPFAM" id="SSF51556">
    <property type="entry name" value="Metallo-dependent hydrolases"/>
    <property type="match status" value="1"/>
</dbReference>
<proteinExistence type="predicted"/>
<dbReference type="Pfam" id="PF01979">
    <property type="entry name" value="Amidohydro_1"/>
    <property type="match status" value="1"/>
</dbReference>
<evidence type="ECO:0000313" key="2">
    <source>
        <dbReference type="EMBL" id="RVX68133.1"/>
    </source>
</evidence>
<dbReference type="EMBL" id="NAJM01000041">
    <property type="protein sequence ID" value="RVX68133.1"/>
    <property type="molecule type" value="Genomic_DNA"/>
</dbReference>
<protein>
    <recommendedName>
        <fullName evidence="1">Amidohydrolase-related domain-containing protein</fullName>
    </recommendedName>
</protein>
<organism evidence="2 3">
    <name type="scientific">Exophiala mesophila</name>
    <name type="common">Black yeast-like fungus</name>
    <dbReference type="NCBI Taxonomy" id="212818"/>
    <lineage>
        <taxon>Eukaryota</taxon>
        <taxon>Fungi</taxon>
        <taxon>Dikarya</taxon>
        <taxon>Ascomycota</taxon>
        <taxon>Pezizomycotina</taxon>
        <taxon>Eurotiomycetes</taxon>
        <taxon>Chaetothyriomycetidae</taxon>
        <taxon>Chaetothyriales</taxon>
        <taxon>Herpotrichiellaceae</taxon>
        <taxon>Exophiala</taxon>
    </lineage>
</organism>
<dbReference type="CDD" id="cd01299">
    <property type="entry name" value="Met_dep_hydrolase_A"/>
    <property type="match status" value="1"/>
</dbReference>
<reference evidence="2 3" key="1">
    <citation type="submission" date="2017-03" db="EMBL/GenBank/DDBJ databases">
        <title>Genomes of endolithic fungi from Antarctica.</title>
        <authorList>
            <person name="Coleine C."/>
            <person name="Masonjones S."/>
            <person name="Stajich J.E."/>
        </authorList>
    </citation>
    <scope>NUCLEOTIDE SEQUENCE [LARGE SCALE GENOMIC DNA]</scope>
    <source>
        <strain evidence="2 3">CCFEE 6314</strain>
    </source>
</reference>
<dbReference type="VEuPathDB" id="FungiDB:PV10_02026"/>
<feature type="domain" description="Amidohydrolase-related" evidence="1">
    <location>
        <begin position="72"/>
        <end position="428"/>
    </location>
</feature>
<name>A0A438MYE0_EXOME</name>